<evidence type="ECO:0000313" key="1">
    <source>
        <dbReference type="EMBL" id="ANM46571.1"/>
    </source>
</evidence>
<dbReference type="RefSeq" id="YP_009279921.1">
    <property type="nucleotide sequence ID" value="NC_031020.1"/>
</dbReference>
<gene>
    <name evidence="1" type="ORF">MP1_gp0064</name>
</gene>
<reference evidence="1 2" key="1">
    <citation type="submission" date="2016-04" db="EMBL/GenBank/DDBJ databases">
        <title>Comparative genomics of Morganella phages MP1 and MP2 define new clades among the T4 and T7-like Viruses.</title>
        <authorList>
            <person name="Pinto G."/>
            <person name="Oliveira A."/>
            <person name="Malgorzata L."/>
            <person name="Kropinski A."/>
            <person name="Azeredo J."/>
        </authorList>
    </citation>
    <scope>NUCLEOTIDE SEQUENCE [LARGE SCALE GENOMIC DNA]</scope>
</reference>
<name>A0A192YCG9_9CAUD</name>
<dbReference type="KEGG" id="vg:29059418"/>
<sequence length="99" mass="11226">MKYRIKSHDQLKAFAANNNVTAAFAVIAQDQWFEVNTDDEGWTTVIFENGNFIHTSEMPVTPTQLTKYFSTKDEEKLVDISTSYKNILSSFRSGLVALV</sequence>
<dbReference type="EMBL" id="KX078569">
    <property type="protein sequence ID" value="ANM46571.1"/>
    <property type="molecule type" value="Genomic_DNA"/>
</dbReference>
<protein>
    <submittedName>
        <fullName evidence="1">Uncharacterized protein</fullName>
    </submittedName>
</protein>
<keyword evidence="2" id="KW-1185">Reference proteome</keyword>
<proteinExistence type="predicted"/>
<accession>A0A192YCG9</accession>
<dbReference type="GeneID" id="29059418"/>
<evidence type="ECO:0000313" key="2">
    <source>
        <dbReference type="Proteomes" id="UP000203816"/>
    </source>
</evidence>
<organism evidence="1 2">
    <name type="scientific">Morganella phage vB_MmoM_MP1</name>
    <dbReference type="NCBI Taxonomy" id="1852628"/>
    <lineage>
        <taxon>Viruses</taxon>
        <taxon>Duplodnaviria</taxon>
        <taxon>Heunggongvirae</taxon>
        <taxon>Uroviricota</taxon>
        <taxon>Caudoviricetes</taxon>
        <taxon>Pantevenvirales</taxon>
        <taxon>Straboviridae</taxon>
        <taxon>Gualtarvirus</taxon>
        <taxon>Gualtarvirus mp1</taxon>
    </lineage>
</organism>
<dbReference type="Proteomes" id="UP000203816">
    <property type="component" value="Segment"/>
</dbReference>